<evidence type="ECO:0000256" key="6">
    <source>
        <dbReference type="SAM" id="Phobius"/>
    </source>
</evidence>
<feature type="transmembrane region" description="Helical" evidence="6">
    <location>
        <begin position="195"/>
        <end position="217"/>
    </location>
</feature>
<evidence type="ECO:0000313" key="8">
    <source>
        <dbReference type="Proteomes" id="UP000503308"/>
    </source>
</evidence>
<dbReference type="InterPro" id="IPR002549">
    <property type="entry name" value="AI-2E-like"/>
</dbReference>
<accession>A0A858SPP6</accession>
<evidence type="ECO:0000256" key="1">
    <source>
        <dbReference type="ARBA" id="ARBA00004141"/>
    </source>
</evidence>
<feature type="transmembrane region" description="Helical" evidence="6">
    <location>
        <begin position="62"/>
        <end position="83"/>
    </location>
</feature>
<reference evidence="7 8" key="1">
    <citation type="submission" date="2020-02" db="EMBL/GenBank/DDBJ databases">
        <title>Genome sequence of Roseobacter ponti.</title>
        <authorList>
            <person name="Hollensteiner J."/>
            <person name="Schneider D."/>
            <person name="Poehlein A."/>
            <person name="Daniel R."/>
        </authorList>
    </citation>
    <scope>NUCLEOTIDE SEQUENCE [LARGE SCALE GENOMIC DNA]</scope>
    <source>
        <strain evidence="7 8">DSM 106830</strain>
    </source>
</reference>
<dbReference type="AlphaFoldDB" id="A0A858SPP6"/>
<name>A0A858SPP6_9RHOB</name>
<feature type="transmembrane region" description="Helical" evidence="6">
    <location>
        <begin position="29"/>
        <end position="50"/>
    </location>
</feature>
<feature type="transmembrane region" description="Helical" evidence="6">
    <location>
        <begin position="223"/>
        <end position="253"/>
    </location>
</feature>
<dbReference type="Proteomes" id="UP000503308">
    <property type="component" value="Chromosome"/>
</dbReference>
<dbReference type="GO" id="GO:0055085">
    <property type="term" value="P:transmembrane transport"/>
    <property type="evidence" value="ECO:0007669"/>
    <property type="project" value="TreeGrafter"/>
</dbReference>
<feature type="transmembrane region" description="Helical" evidence="6">
    <location>
        <begin position="7"/>
        <end position="23"/>
    </location>
</feature>
<evidence type="ECO:0000256" key="3">
    <source>
        <dbReference type="ARBA" id="ARBA00022692"/>
    </source>
</evidence>
<feature type="transmembrane region" description="Helical" evidence="6">
    <location>
        <begin position="292"/>
        <end position="321"/>
    </location>
</feature>
<comment type="subcellular location">
    <subcellularLocation>
        <location evidence="1">Membrane</location>
        <topology evidence="1">Multi-pass membrane protein</topology>
    </subcellularLocation>
</comment>
<dbReference type="EMBL" id="CP048788">
    <property type="protein sequence ID" value="QJF49671.1"/>
    <property type="molecule type" value="Genomic_DNA"/>
</dbReference>
<gene>
    <name evidence="7" type="ORF">G3256_00085</name>
</gene>
<evidence type="ECO:0000313" key="7">
    <source>
        <dbReference type="EMBL" id="QJF49671.1"/>
    </source>
</evidence>
<keyword evidence="8" id="KW-1185">Reference proteome</keyword>
<dbReference type="PANTHER" id="PTHR21716">
    <property type="entry name" value="TRANSMEMBRANE PROTEIN"/>
    <property type="match status" value="1"/>
</dbReference>
<organism evidence="7 8">
    <name type="scientific">Roseobacter ponti</name>
    <dbReference type="NCBI Taxonomy" id="1891787"/>
    <lineage>
        <taxon>Bacteria</taxon>
        <taxon>Pseudomonadati</taxon>
        <taxon>Pseudomonadota</taxon>
        <taxon>Alphaproteobacteria</taxon>
        <taxon>Rhodobacterales</taxon>
        <taxon>Roseobacteraceae</taxon>
        <taxon>Roseobacter</taxon>
    </lineage>
</organism>
<dbReference type="KEGG" id="rpon:G3256_00085"/>
<sequence length="344" mass="36766">MSPRPAQSTALIVIAVCAAVWLLQTASHVMAPLLLALVVGIVTAPVGDLIEKIGLKRSVSAFVVLFCALSAVVLLGLLLVPVITDAVEMAPRIKWELRKFIGTLQPAIESVSDMQASIEDSLTPGSDPVPTATDAPSLTDAIWLAPGFFAQVMIFAGSLYFFLLSRNDLYRIIARNTARVSEEVLCAAERDVSRYFLTITAINAAFGLVIGLVMAALGMPNPFLWGLGAFLVNYLLYLGPIAFAVALLIAGFVTFEGAWSFLPAALYLSLNATEGQFVTPSLVGRHMSINPLAVFVSLIFWLWLWGPVGGVIAIPVLVWGLNLREAHTGPEPDSDTTITSVAAE</sequence>
<keyword evidence="5 6" id="KW-0472">Membrane</keyword>
<keyword evidence="4 6" id="KW-1133">Transmembrane helix</keyword>
<dbReference type="PANTHER" id="PTHR21716:SF16">
    <property type="entry name" value="BLL1467 PROTEIN"/>
    <property type="match status" value="1"/>
</dbReference>
<evidence type="ECO:0000256" key="2">
    <source>
        <dbReference type="ARBA" id="ARBA00009773"/>
    </source>
</evidence>
<dbReference type="RefSeq" id="WP_169638895.1">
    <property type="nucleotide sequence ID" value="NZ_CP048788.1"/>
</dbReference>
<keyword evidence="3 6" id="KW-0812">Transmembrane</keyword>
<evidence type="ECO:0000256" key="5">
    <source>
        <dbReference type="ARBA" id="ARBA00023136"/>
    </source>
</evidence>
<evidence type="ECO:0000256" key="4">
    <source>
        <dbReference type="ARBA" id="ARBA00022989"/>
    </source>
</evidence>
<comment type="similarity">
    <text evidence="2">Belongs to the autoinducer-2 exporter (AI-2E) (TC 2.A.86) family.</text>
</comment>
<dbReference type="GO" id="GO:0016020">
    <property type="term" value="C:membrane"/>
    <property type="evidence" value="ECO:0007669"/>
    <property type="project" value="UniProtKB-SubCell"/>
</dbReference>
<feature type="transmembrane region" description="Helical" evidence="6">
    <location>
        <begin position="141"/>
        <end position="163"/>
    </location>
</feature>
<dbReference type="Pfam" id="PF01594">
    <property type="entry name" value="AI-2E_transport"/>
    <property type="match status" value="1"/>
</dbReference>
<protein>
    <submittedName>
        <fullName evidence="7">AI-2E family transporter</fullName>
    </submittedName>
</protein>
<proteinExistence type="inferred from homology"/>